<dbReference type="GO" id="GO:0031177">
    <property type="term" value="F:phosphopantetheine binding"/>
    <property type="evidence" value="ECO:0007669"/>
    <property type="project" value="InterPro"/>
</dbReference>
<dbReference type="InterPro" id="IPR036291">
    <property type="entry name" value="NAD(P)-bd_dom_sf"/>
</dbReference>
<dbReference type="Pfam" id="PF08240">
    <property type="entry name" value="ADH_N"/>
    <property type="match status" value="1"/>
</dbReference>
<dbReference type="InterPro" id="IPR011032">
    <property type="entry name" value="GroES-like_sf"/>
</dbReference>
<dbReference type="PANTHER" id="PTHR45681:SF6">
    <property type="entry name" value="POLYKETIDE SYNTHASE 37"/>
    <property type="match status" value="1"/>
</dbReference>
<dbReference type="SUPFAM" id="SSF51735">
    <property type="entry name" value="NAD(P)-binding Rossmann-fold domains"/>
    <property type="match status" value="2"/>
</dbReference>
<dbReference type="Gene3D" id="1.10.1200.10">
    <property type="entry name" value="ACP-like"/>
    <property type="match status" value="1"/>
</dbReference>
<dbReference type="Gene3D" id="3.40.50.720">
    <property type="entry name" value="NAD(P)-binding Rossmann-like Domain"/>
    <property type="match status" value="1"/>
</dbReference>
<feature type="domain" description="Carrier" evidence="5">
    <location>
        <begin position="643"/>
        <end position="719"/>
    </location>
</feature>
<dbReference type="Pfam" id="PF00550">
    <property type="entry name" value="PP-binding"/>
    <property type="match status" value="1"/>
</dbReference>
<evidence type="ECO:0000256" key="2">
    <source>
        <dbReference type="ARBA" id="ARBA00022553"/>
    </source>
</evidence>
<organism evidence="6 7">
    <name type="scientific">Aspergillus parasiticus</name>
    <dbReference type="NCBI Taxonomy" id="5067"/>
    <lineage>
        <taxon>Eukaryota</taxon>
        <taxon>Fungi</taxon>
        <taxon>Dikarya</taxon>
        <taxon>Ascomycota</taxon>
        <taxon>Pezizomycotina</taxon>
        <taxon>Eurotiomycetes</taxon>
        <taxon>Eurotiomycetidae</taxon>
        <taxon>Eurotiales</taxon>
        <taxon>Aspergillaceae</taxon>
        <taxon>Aspergillus</taxon>
        <taxon>Aspergillus subgen. Circumdati</taxon>
    </lineage>
</organism>
<dbReference type="Gene3D" id="3.90.180.10">
    <property type="entry name" value="Medium-chain alcohol dehydrogenases, catalytic domain"/>
    <property type="match status" value="1"/>
</dbReference>
<dbReference type="InterPro" id="IPR036736">
    <property type="entry name" value="ACP-like_sf"/>
</dbReference>
<dbReference type="EMBL" id="ML734939">
    <property type="protein sequence ID" value="KAB8211232.1"/>
    <property type="molecule type" value="Genomic_DNA"/>
</dbReference>
<dbReference type="SUPFAM" id="SSF50129">
    <property type="entry name" value="GroES-like"/>
    <property type="match status" value="1"/>
</dbReference>
<dbReference type="VEuPathDB" id="FungiDB:BDV34DRAFT_235452"/>
<evidence type="ECO:0000313" key="7">
    <source>
        <dbReference type="Proteomes" id="UP000326532"/>
    </source>
</evidence>
<evidence type="ECO:0000313" key="6">
    <source>
        <dbReference type="EMBL" id="KAB8211232.1"/>
    </source>
</evidence>
<dbReference type="GO" id="GO:0016740">
    <property type="term" value="F:transferase activity"/>
    <property type="evidence" value="ECO:0007669"/>
    <property type="project" value="UniProtKB-KW"/>
</dbReference>
<dbReference type="InterPro" id="IPR009081">
    <property type="entry name" value="PP-bd_ACP"/>
</dbReference>
<dbReference type="PROSITE" id="PS50075">
    <property type="entry name" value="CARRIER"/>
    <property type="match status" value="1"/>
</dbReference>
<protein>
    <submittedName>
        <fullName evidence="6">KR domain-containing protein</fullName>
    </submittedName>
</protein>
<evidence type="ECO:0000256" key="1">
    <source>
        <dbReference type="ARBA" id="ARBA00022450"/>
    </source>
</evidence>
<keyword evidence="3" id="KW-0808">Transferase</keyword>
<evidence type="ECO:0000259" key="5">
    <source>
        <dbReference type="PROSITE" id="PS50075"/>
    </source>
</evidence>
<dbReference type="AlphaFoldDB" id="A0A5N6E128"/>
<dbReference type="CDD" id="cd05195">
    <property type="entry name" value="enoyl_red"/>
    <property type="match status" value="1"/>
</dbReference>
<dbReference type="PANTHER" id="PTHR45681">
    <property type="entry name" value="POLYKETIDE SYNTHASE 44-RELATED"/>
    <property type="match status" value="1"/>
</dbReference>
<dbReference type="InterPro" id="IPR020806">
    <property type="entry name" value="PKS_PP-bd"/>
</dbReference>
<dbReference type="SMART" id="SM00822">
    <property type="entry name" value="PKS_KR"/>
    <property type="match status" value="1"/>
</dbReference>
<sequence>MPNSQHWMSSRTVGLAADTAINTVLEDSKQERSKVLVEAEFAERNGILHVHRVVPDEPINKLKRDVRQGAEPVLRDLHHAHAAVSLRAGRIGTFQKIPVHEGRIEVKVVATGVIYKDVAVTMGIVPENEYTLGYEGPGVVMRLGSGVAKFKVGDRVSFLHSGSYANRLQVPEAATIPSVYLASIYSLFHIANLKEGQPVLIHTASDELGISTIQLAQYRNAEADILTVGAEEKRQFLADNYGIPRDHMFSSRNTDFAQAILKATQGRGVDIILNTLPGEIPDESWRICADGGTFVELGKKDIGDRNNLSMEPFDRNCSFRAMDFSYMKNISDPLIARLLDEIFDLVNTGHIKPVQPITTFNFDNIQSALALIRSGRHVGKVVISDGESPCVLVPIRPAPSKVALRSDASYLIVSGLTGLCGSLAIHMARQGARQIIVCSRSGLSDDASQKTVANCSAYGCDIVEAKGDVADMAFLRKCSVRQLLQIAGVVQGAMILGDKSYEVMTLDEYRTALYGKFHGTWALQHVSMEQQQPLEFFTMLSSISGIGGKKGQSNYAAANTFLDAFARGGMHSHFDERVWTPLYEGNLRQILDLSILQQTTSPINPSSSAQLVPGMSGGKEGSKGDQAVHAFLMMHKSGADKATLVKAAVEPMAAQFTKILQLEAEMEPAKSMMAYGLDSLAAVELRNWVRSELGAELTTLDITNASPLIALCERLVSKLSSPEAA</sequence>
<dbReference type="Proteomes" id="UP000326532">
    <property type="component" value="Unassembled WGS sequence"/>
</dbReference>
<dbReference type="SMART" id="SM00823">
    <property type="entry name" value="PKS_PP"/>
    <property type="match status" value="1"/>
</dbReference>
<dbReference type="SMART" id="SM00829">
    <property type="entry name" value="PKS_ER"/>
    <property type="match status" value="1"/>
</dbReference>
<evidence type="ECO:0000256" key="3">
    <source>
        <dbReference type="ARBA" id="ARBA00022679"/>
    </source>
</evidence>
<reference evidence="6 7" key="1">
    <citation type="submission" date="2019-04" db="EMBL/GenBank/DDBJ databases">
        <title>Fungal friends and foes A comparative genomics study of 23 Aspergillus species from section Flavi.</title>
        <authorList>
            <consortium name="DOE Joint Genome Institute"/>
            <person name="Kjaerbolling I."/>
            <person name="Vesth T.C."/>
            <person name="Frisvad J.C."/>
            <person name="Nybo J.L."/>
            <person name="Theobald S."/>
            <person name="Kildgaard S."/>
            <person name="Petersen T.I."/>
            <person name="Kuo A."/>
            <person name="Sato A."/>
            <person name="Lyhne E.K."/>
            <person name="Kogle M.E."/>
            <person name="Wiebenga A."/>
            <person name="Kun R.S."/>
            <person name="Lubbers R.J."/>
            <person name="Makela M.R."/>
            <person name="Barry K."/>
            <person name="Chovatia M."/>
            <person name="Clum A."/>
            <person name="Daum C."/>
            <person name="Haridas S."/>
            <person name="He G."/>
            <person name="LaButti K."/>
            <person name="Lipzen A."/>
            <person name="Mondo S."/>
            <person name="Pangilinan J."/>
            <person name="Riley R."/>
            <person name="Salamov A."/>
            <person name="Simmons B.A."/>
            <person name="Magnuson J.K."/>
            <person name="Henrissat B."/>
            <person name="Mortensen U.H."/>
            <person name="Larsen T.O."/>
            <person name="De vries R.P."/>
            <person name="Grigoriev I.V."/>
            <person name="Machida M."/>
            <person name="Baker S.E."/>
            <person name="Andersen M.R."/>
        </authorList>
    </citation>
    <scope>NUCLEOTIDE SEQUENCE [LARGE SCALE GENOMIC DNA]</scope>
    <source>
        <strain evidence="6 7">CBS 117618</strain>
    </source>
</reference>
<dbReference type="Pfam" id="PF08659">
    <property type="entry name" value="KR"/>
    <property type="match status" value="1"/>
</dbReference>
<evidence type="ECO:0000256" key="4">
    <source>
        <dbReference type="ARBA" id="ARBA00023268"/>
    </source>
</evidence>
<dbReference type="InterPro" id="IPR057326">
    <property type="entry name" value="KR_dom"/>
</dbReference>
<accession>A0A5N6E128</accession>
<keyword evidence="7" id="KW-1185">Reference proteome</keyword>
<dbReference type="InterPro" id="IPR013154">
    <property type="entry name" value="ADH-like_N"/>
</dbReference>
<dbReference type="SUPFAM" id="SSF47336">
    <property type="entry name" value="ACP-like"/>
    <property type="match status" value="1"/>
</dbReference>
<dbReference type="GO" id="GO:0016491">
    <property type="term" value="F:oxidoreductase activity"/>
    <property type="evidence" value="ECO:0007669"/>
    <property type="project" value="InterPro"/>
</dbReference>
<keyword evidence="4" id="KW-0511">Multifunctional enzyme</keyword>
<proteinExistence type="predicted"/>
<dbReference type="Pfam" id="PF13602">
    <property type="entry name" value="ADH_zinc_N_2"/>
    <property type="match status" value="1"/>
</dbReference>
<keyword evidence="1" id="KW-0596">Phosphopantetheine</keyword>
<dbReference type="InterPro" id="IPR006162">
    <property type="entry name" value="Ppantetheine_attach_site"/>
</dbReference>
<dbReference type="PROSITE" id="PS00012">
    <property type="entry name" value="PHOSPHOPANTETHEINE"/>
    <property type="match status" value="1"/>
</dbReference>
<name>A0A5N6E128_ASPPA</name>
<gene>
    <name evidence="6" type="ORF">BDV34DRAFT_235452</name>
</gene>
<dbReference type="InterPro" id="IPR050444">
    <property type="entry name" value="Polyketide_Synthase"/>
</dbReference>
<keyword evidence="2" id="KW-0597">Phosphoprotein</keyword>
<dbReference type="InterPro" id="IPR020843">
    <property type="entry name" value="ER"/>
</dbReference>
<dbReference type="OMA" id="MEIRTIR"/>
<dbReference type="InterPro" id="IPR013968">
    <property type="entry name" value="PKS_KR"/>
</dbReference>